<feature type="transmembrane region" description="Helical" evidence="1">
    <location>
        <begin position="438"/>
        <end position="459"/>
    </location>
</feature>
<comment type="caution">
    <text evidence="2">The sequence shown here is derived from an EMBL/GenBank/DDBJ whole genome shotgun (WGS) entry which is preliminary data.</text>
</comment>
<name>A0A0M0JTQ5_9EUKA</name>
<feature type="transmembrane region" description="Helical" evidence="1">
    <location>
        <begin position="480"/>
        <end position="500"/>
    </location>
</feature>
<keyword evidence="1" id="KW-0472">Membrane</keyword>
<keyword evidence="3" id="KW-1185">Reference proteome</keyword>
<dbReference type="EMBL" id="JWZX01002333">
    <property type="protein sequence ID" value="KOO29910.1"/>
    <property type="molecule type" value="Genomic_DNA"/>
</dbReference>
<gene>
    <name evidence="2" type="ORF">Ctob_010333</name>
</gene>
<reference evidence="3" key="1">
    <citation type="journal article" date="2015" name="PLoS Genet.">
        <title>Genome Sequence and Transcriptome Analyses of Chrysochromulina tobin: Metabolic Tools for Enhanced Algal Fitness in the Prominent Order Prymnesiales (Haptophyceae).</title>
        <authorList>
            <person name="Hovde B.T."/>
            <person name="Deodato C.R."/>
            <person name="Hunsperger H.M."/>
            <person name="Ryken S.A."/>
            <person name="Yost W."/>
            <person name="Jha R.K."/>
            <person name="Patterson J."/>
            <person name="Monnat R.J. Jr."/>
            <person name="Barlow S.B."/>
            <person name="Starkenburg S.R."/>
            <person name="Cattolico R.A."/>
        </authorList>
    </citation>
    <scope>NUCLEOTIDE SEQUENCE</scope>
    <source>
        <strain evidence="3">CCMP291</strain>
    </source>
</reference>
<proteinExistence type="predicted"/>
<organism evidence="2 3">
    <name type="scientific">Chrysochromulina tobinii</name>
    <dbReference type="NCBI Taxonomy" id="1460289"/>
    <lineage>
        <taxon>Eukaryota</taxon>
        <taxon>Haptista</taxon>
        <taxon>Haptophyta</taxon>
        <taxon>Prymnesiophyceae</taxon>
        <taxon>Prymnesiales</taxon>
        <taxon>Chrysochromulinaceae</taxon>
        <taxon>Chrysochromulina</taxon>
    </lineage>
</organism>
<evidence type="ECO:0000313" key="3">
    <source>
        <dbReference type="Proteomes" id="UP000037460"/>
    </source>
</evidence>
<keyword evidence="1" id="KW-0812">Transmembrane</keyword>
<evidence type="ECO:0000256" key="1">
    <source>
        <dbReference type="SAM" id="Phobius"/>
    </source>
</evidence>
<feature type="transmembrane region" description="Helical" evidence="1">
    <location>
        <begin position="364"/>
        <end position="384"/>
    </location>
</feature>
<feature type="transmembrane region" description="Helical" evidence="1">
    <location>
        <begin position="339"/>
        <end position="357"/>
    </location>
</feature>
<protein>
    <submittedName>
        <fullName evidence="2">Uncharacterized protein</fullName>
    </submittedName>
</protein>
<keyword evidence="1" id="KW-1133">Transmembrane helix</keyword>
<dbReference type="Proteomes" id="UP000037460">
    <property type="component" value="Unassembled WGS sequence"/>
</dbReference>
<accession>A0A0M0JTQ5</accession>
<dbReference type="AlphaFoldDB" id="A0A0M0JTQ5"/>
<evidence type="ECO:0000313" key="2">
    <source>
        <dbReference type="EMBL" id="KOO29910.1"/>
    </source>
</evidence>
<dbReference type="OrthoDB" id="434126at2759"/>
<sequence>MADEEQLPASPAAATDRALAAALTGACLAELVLQLGIVGTGNYAWINFVGAVPALALLDDRFLSRLLPASMVAEARAAAAAAEADADAPTVATDATALTAPTAVTAAATEAMSESEIEPLVDERAVRARAPRPVPSSSWSKALSTALWAHRHPRSFGARLYSSYRLLLHSALLGFLVCKSAAPLKELFTPAPWLNYYDDWFFVNAQGVFGFVNRHRLNLALEYTHDPLPANRSARARSGGGGGAGCYDTRGTIGTGPDGVSLTCHAARAYCGSSPQLQQLCPRSCGSYTFSEWDALWRYGRWWEREQISTPVIFEAPPATAPPATARSGSVRVSPPQRFELIGLSATGAALALGCLLHEGQGQLVMLWRLGALAVYALAAAFTLTSDYPSSGAAAQLETLGTALQRLQGTAAATVGSVAKLGSGGGLDARDGADGLGALHSLLALWNSMSFVGLVSVLVRPWCRGGLRPVVRHVLAYRPMSIVLVLALHGGLPLTMQVLARKASESVRWARS</sequence>